<dbReference type="Pfam" id="PF00931">
    <property type="entry name" value="NB-ARC"/>
    <property type="match status" value="1"/>
</dbReference>
<dbReference type="SUPFAM" id="SSF46785">
    <property type="entry name" value="Winged helix' DNA-binding domain"/>
    <property type="match status" value="1"/>
</dbReference>
<evidence type="ECO:0000256" key="3">
    <source>
        <dbReference type="ARBA" id="ARBA00022821"/>
    </source>
</evidence>
<dbReference type="SUPFAM" id="SSF52540">
    <property type="entry name" value="P-loop containing nucleoside triphosphate hydrolases"/>
    <property type="match status" value="1"/>
</dbReference>
<accession>A0AA38WH36</accession>
<evidence type="ECO:0000256" key="2">
    <source>
        <dbReference type="ARBA" id="ARBA00022737"/>
    </source>
</evidence>
<dbReference type="InterPro" id="IPR058192">
    <property type="entry name" value="WHD_ROQ1-like"/>
</dbReference>
<protein>
    <recommendedName>
        <fullName evidence="6">TIR domain-containing protein</fullName>
    </recommendedName>
</protein>
<dbReference type="InterPro" id="IPR044974">
    <property type="entry name" value="Disease_R_plants"/>
</dbReference>
<feature type="domain" description="TIR" evidence="6">
    <location>
        <begin position="27"/>
        <end position="188"/>
    </location>
</feature>
<dbReference type="EMBL" id="JARYMX010000004">
    <property type="protein sequence ID" value="KAJ9552020.1"/>
    <property type="molecule type" value="Genomic_DNA"/>
</dbReference>
<keyword evidence="5" id="KW-0732">Signal</keyword>
<evidence type="ECO:0000256" key="4">
    <source>
        <dbReference type="ARBA" id="ARBA00023027"/>
    </source>
</evidence>
<dbReference type="PANTHER" id="PTHR11017">
    <property type="entry name" value="LEUCINE-RICH REPEAT-CONTAINING PROTEIN"/>
    <property type="match status" value="1"/>
</dbReference>
<keyword evidence="3" id="KW-0611">Plant defense</keyword>
<reference evidence="7" key="1">
    <citation type="submission" date="2023-03" db="EMBL/GenBank/DDBJ databases">
        <title>Chromosome-scale reference genome and RAD-based genetic map of yellow starthistle (Centaurea solstitialis) reveal putative structural variation and QTLs associated with invader traits.</title>
        <authorList>
            <person name="Reatini B."/>
            <person name="Cang F.A."/>
            <person name="Jiang Q."/>
            <person name="Mckibben M.T.W."/>
            <person name="Barker M.S."/>
            <person name="Rieseberg L.H."/>
            <person name="Dlugosch K.M."/>
        </authorList>
    </citation>
    <scope>NUCLEOTIDE SEQUENCE</scope>
    <source>
        <strain evidence="7">CAN-66</strain>
        <tissue evidence="7">Leaf</tissue>
    </source>
</reference>
<dbReference type="Gene3D" id="1.10.8.430">
    <property type="entry name" value="Helical domain of apoptotic protease-activating factors"/>
    <property type="match status" value="1"/>
</dbReference>
<dbReference type="InterPro" id="IPR000157">
    <property type="entry name" value="TIR_dom"/>
</dbReference>
<feature type="signal peptide" evidence="5">
    <location>
        <begin position="1"/>
        <end position="17"/>
    </location>
</feature>
<dbReference type="PANTHER" id="PTHR11017:SF307">
    <property type="entry name" value="TIR DOMAIN, P-LOOP CONTAINING NUCLEOSIDE TRIPHOSPHATE HYDROLASE"/>
    <property type="match status" value="1"/>
</dbReference>
<proteinExistence type="predicted"/>
<gene>
    <name evidence="7" type="ORF">OSB04_016065</name>
</gene>
<dbReference type="InterPro" id="IPR032675">
    <property type="entry name" value="LRR_dom_sf"/>
</dbReference>
<dbReference type="GO" id="GO:0007165">
    <property type="term" value="P:signal transduction"/>
    <property type="evidence" value="ECO:0007669"/>
    <property type="project" value="InterPro"/>
</dbReference>
<dbReference type="PROSITE" id="PS51450">
    <property type="entry name" value="LRR"/>
    <property type="match status" value="1"/>
</dbReference>
<dbReference type="PROSITE" id="PS50104">
    <property type="entry name" value="TIR"/>
    <property type="match status" value="1"/>
</dbReference>
<dbReference type="InterPro" id="IPR035897">
    <property type="entry name" value="Toll_tir_struct_dom_sf"/>
</dbReference>
<organism evidence="7 8">
    <name type="scientific">Centaurea solstitialis</name>
    <name type="common">yellow star-thistle</name>
    <dbReference type="NCBI Taxonomy" id="347529"/>
    <lineage>
        <taxon>Eukaryota</taxon>
        <taxon>Viridiplantae</taxon>
        <taxon>Streptophyta</taxon>
        <taxon>Embryophyta</taxon>
        <taxon>Tracheophyta</taxon>
        <taxon>Spermatophyta</taxon>
        <taxon>Magnoliopsida</taxon>
        <taxon>eudicotyledons</taxon>
        <taxon>Gunneridae</taxon>
        <taxon>Pentapetalae</taxon>
        <taxon>asterids</taxon>
        <taxon>campanulids</taxon>
        <taxon>Asterales</taxon>
        <taxon>Asteraceae</taxon>
        <taxon>Carduoideae</taxon>
        <taxon>Cardueae</taxon>
        <taxon>Centaureinae</taxon>
        <taxon>Centaurea</taxon>
    </lineage>
</organism>
<dbReference type="InterPro" id="IPR002182">
    <property type="entry name" value="NB-ARC"/>
</dbReference>
<keyword evidence="8" id="KW-1185">Reference proteome</keyword>
<evidence type="ECO:0000313" key="7">
    <source>
        <dbReference type="EMBL" id="KAJ9552020.1"/>
    </source>
</evidence>
<dbReference type="PRINTS" id="PR00364">
    <property type="entry name" value="DISEASERSIST"/>
</dbReference>
<dbReference type="Gene3D" id="3.40.50.300">
    <property type="entry name" value="P-loop containing nucleotide triphosphate hydrolases"/>
    <property type="match status" value="1"/>
</dbReference>
<dbReference type="InterPro" id="IPR042197">
    <property type="entry name" value="Apaf_helical"/>
</dbReference>
<dbReference type="GO" id="GO:0006952">
    <property type="term" value="P:defense response"/>
    <property type="evidence" value="ECO:0007669"/>
    <property type="project" value="UniProtKB-KW"/>
</dbReference>
<dbReference type="GO" id="GO:0043531">
    <property type="term" value="F:ADP binding"/>
    <property type="evidence" value="ECO:0007669"/>
    <property type="project" value="InterPro"/>
</dbReference>
<evidence type="ECO:0000256" key="1">
    <source>
        <dbReference type="ARBA" id="ARBA00022614"/>
    </source>
</evidence>
<dbReference type="AlphaFoldDB" id="A0AA38WH36"/>
<feature type="chain" id="PRO_5041340515" description="TIR domain-containing protein" evidence="5">
    <location>
        <begin position="18"/>
        <end position="1196"/>
    </location>
</feature>
<dbReference type="InterPro" id="IPR001611">
    <property type="entry name" value="Leu-rich_rpt"/>
</dbReference>
<dbReference type="Proteomes" id="UP001172457">
    <property type="component" value="Chromosome 4"/>
</dbReference>
<dbReference type="Gene3D" id="3.40.50.10140">
    <property type="entry name" value="Toll/interleukin-1 receptor homology (TIR) domain"/>
    <property type="match status" value="1"/>
</dbReference>
<name>A0AA38WH36_9ASTR</name>
<comment type="caution">
    <text evidence="7">The sequence shown here is derived from an EMBL/GenBank/DDBJ whole genome shotgun (WGS) entry which is preliminary data.</text>
</comment>
<dbReference type="Gene3D" id="3.80.10.10">
    <property type="entry name" value="Ribonuclease Inhibitor"/>
    <property type="match status" value="2"/>
</dbReference>
<evidence type="ECO:0000313" key="8">
    <source>
        <dbReference type="Proteomes" id="UP001172457"/>
    </source>
</evidence>
<dbReference type="InterPro" id="IPR036390">
    <property type="entry name" value="WH_DNA-bd_sf"/>
</dbReference>
<sequence>MIFVITLFSTAFPPIMAASSSSSATDKNYDVFLSFRGEDTRNSFTDHLYKKLMDAEITTFRDNEGINIGEELNPKISRAIKESKGSIVVLSPNYATSTWCLDELWLILQQRRDCGHFVIPIFYHVDPSDVRNQNKAFNIQVKVSSRWTEENVNKWKAALREVADLKGSEILGPETECLEVIVDVANQNLDHKDVQCPPNFIGMTARYEEISSWLNQPNSQYLTICGMGGSGKTTLAKHIYESNRKLFENRTSFLKDIARRCEEHNGLFKIQEELFNDIIGGTGRNKHTQRLSKFVKALKEKKTLIILDDIGDIDLRDLLGYGEINAQSKIIITNRRKIYNWFRFLDMWRCKNHEVKLLNDVESSRLLSLCAFGNETPKKGFEELVLEAVHYCEGNPLALNVLASSLSESITIKHWRSQLSLLEKDIDDKIQGVLIRSYMSLPEEYTKKLFLHIACFFIGEDMDYVEKILEPDYAAVSGIKTLTKRYLLSVSPNKKLTMHRLIQEMGRKIVRQESFHEPAQRSRVWDNHDSYKILRREKGSETIEGLALDMRMLATNQKHAFKSSDLKTDALNKMDNLKLLQLNYVKLTGSYENFSEDLRWLCWHGYHQITIPSDLFMGNMVALDMSNSKLKVFEPPMRLQALQILNLKDSNNLLEIRNISRIPNLETFILWNCHSLVHVCETIADLKSLALLNMIGCENLCKREEINLLVGLKASSSSEQVTKHPLFSFPISLEKLFLNSCNLECTELFPLSFSVQQSLLYLNLSNNFFELLPCYDHLENLRVLDLSFCKRLRWLLSLPSTLAELYVYYCESLEKITFQSHRFTLQEFGYGGCVNLFEVEGFLKLVPIAKLDEIDLGHLKWLKKYQSQEVLLVGDDELTKGRNSSVQVLYEFNIMSTSLPNIKDSNMMFDYISTSSFLSFDVPLCPKNKRLKGLNVTIKYTLSGEDWVWFAKICTTNGDDLIYNPKVFGKPGSGKVGRWLSYWPIGNTLDVGDNINVSIVTEIGLKVHECGASLVYADDEEVDETLEKNTGWVETVGGYLSGFQLSTGAYYLCRRDFFELTEVGRLTSGWFRILVGDTFDYTEIQGWRKTGRPKELNPSSTEVKTVRCIIRGPEQEELYKIAEMSKSSLVDKTVEFTSSILGETMKSKITSEISAATTEASVAKIHVILLSIISIRWCKQEFVLLRMMKISKKVKN</sequence>
<evidence type="ECO:0000259" key="6">
    <source>
        <dbReference type="PROSITE" id="PS50104"/>
    </source>
</evidence>
<dbReference type="SMART" id="SM00255">
    <property type="entry name" value="TIR"/>
    <property type="match status" value="1"/>
</dbReference>
<keyword evidence="4" id="KW-0520">NAD</keyword>
<dbReference type="Pfam" id="PF23282">
    <property type="entry name" value="WHD_ROQ1"/>
    <property type="match status" value="1"/>
</dbReference>
<dbReference type="Pfam" id="PF01582">
    <property type="entry name" value="TIR"/>
    <property type="match status" value="1"/>
</dbReference>
<dbReference type="FunFam" id="3.40.50.10140:FF:000007">
    <property type="entry name" value="Disease resistance protein (TIR-NBS-LRR class)"/>
    <property type="match status" value="1"/>
</dbReference>
<keyword evidence="2" id="KW-0677">Repeat</keyword>
<keyword evidence="1" id="KW-0433">Leucine-rich repeat</keyword>
<dbReference type="SUPFAM" id="SSF52200">
    <property type="entry name" value="Toll/Interleukin receptor TIR domain"/>
    <property type="match status" value="1"/>
</dbReference>
<dbReference type="SUPFAM" id="SSF52058">
    <property type="entry name" value="L domain-like"/>
    <property type="match status" value="1"/>
</dbReference>
<evidence type="ECO:0000256" key="5">
    <source>
        <dbReference type="SAM" id="SignalP"/>
    </source>
</evidence>
<dbReference type="InterPro" id="IPR027417">
    <property type="entry name" value="P-loop_NTPase"/>
</dbReference>